<organism evidence="3 5">
    <name type="scientific">Botryosphaeria dothidea</name>
    <dbReference type="NCBI Taxonomy" id="55169"/>
    <lineage>
        <taxon>Eukaryota</taxon>
        <taxon>Fungi</taxon>
        <taxon>Dikarya</taxon>
        <taxon>Ascomycota</taxon>
        <taxon>Pezizomycotina</taxon>
        <taxon>Dothideomycetes</taxon>
        <taxon>Dothideomycetes incertae sedis</taxon>
        <taxon>Botryosphaeriales</taxon>
        <taxon>Botryosphaeriaceae</taxon>
        <taxon>Botryosphaeria</taxon>
    </lineage>
</organism>
<dbReference type="SUPFAM" id="SSF81383">
    <property type="entry name" value="F-box domain"/>
    <property type="match status" value="1"/>
</dbReference>
<dbReference type="Gene3D" id="3.80.10.10">
    <property type="entry name" value="Ribonuclease Inhibitor"/>
    <property type="match status" value="1"/>
</dbReference>
<name>A0A8H4IIZ0_9PEZI</name>
<feature type="compositionally biased region" description="Low complexity" evidence="1">
    <location>
        <begin position="520"/>
        <end position="536"/>
    </location>
</feature>
<reference evidence="3 5" key="1">
    <citation type="submission" date="2020-04" db="EMBL/GenBank/DDBJ databases">
        <title>Genome Assembly and Annotation of Botryosphaeria dothidea sdau 11-99, a Latent Pathogen of Apple Fruit Ring Rot in China.</title>
        <authorList>
            <person name="Yu C."/>
            <person name="Diao Y."/>
            <person name="Lu Q."/>
            <person name="Zhao J."/>
            <person name="Cui S."/>
            <person name="Peng C."/>
            <person name="He B."/>
            <person name="Liu H."/>
        </authorList>
    </citation>
    <scope>NUCLEOTIDE SEQUENCE [LARGE SCALE GENOMIC DNA]</scope>
    <source>
        <strain evidence="5">sdau11-99</strain>
        <strain evidence="3">Sdau11-99</strain>
    </source>
</reference>
<feature type="region of interest" description="Disordered" evidence="1">
    <location>
        <begin position="491"/>
        <end position="571"/>
    </location>
</feature>
<dbReference type="AlphaFoldDB" id="A0A8H4IIZ0"/>
<evidence type="ECO:0000313" key="4">
    <source>
        <dbReference type="EMBL" id="KAF4305110.1"/>
    </source>
</evidence>
<evidence type="ECO:0000259" key="2">
    <source>
        <dbReference type="Pfam" id="PF12937"/>
    </source>
</evidence>
<sequence length="830" mass="92013">MNDVLPSYEAANARDYWPIVAQYIPSRDLCAAALVCREWHRIFTRQLWGNPASHFGVENDVVYVALVRFKRTLSWARLSTRELTHTLHFPPAHAEIYDGPHSDWLRDVLERLPRLQSLIVHGLPFFDHGALITLRRPSNLRLSSMSDSLPRTNHDFPLFWLRYLDASACNNATYSGLAEALQHFPALLYLDLSKTKSAKGADVLSVLKFCHSLRVLKLRSLALKDAEIEALAVAVKTRLKSLDIRDNQLTDASARLLLDNCFNIKARSWVNRSYGPSIDPDQFPPSPASPSSPMQTPLLFDQYDKEDLNEVLRAKLVGEFSGSAFINDVYTDGITHLYISGNHLTVEGISGLLRSKKLHVFDAGTVARGLTKKPRPPSLLSFEESEPQEDFAMPGAEKLTPVIKKYASARLTYLRVNHAVITEETAAADLTVGRAEMEGDLGIYAPSTAHELDGFNEVHEAPTDNRSIHEMPANEALPAELPAYEHQAFALPGDVPASPPLKPQVVVNPPETPEARRGSDIAADLASAATQLSLSSEGADAPEPTDTLQTLSSENGHPTRPRRSSSLAAGDRRARLEFRQSNEAHLHPSMLPTTETLVLTNVPPSTTSPELPQRLIQFIKDCAEETHIAALAAKGAYALPPGRDRQLAEREYARSLFALRRIVLEMAPPDDPDANRKPTSAWRLYPSKSSTEDADTEAFWTAAERDFSFFGDEECGVPSREPGRALPLADMAEKVVFVPEGPAPPPVLLQQQRQQQPTRVFDVVAQLSAFRRDRKAAHAVAVAHGGEAEPQVEGHWEGEIKVVRRPVEERSGDGEVDCYGNYYEKGYNYR</sequence>
<keyword evidence="5" id="KW-1185">Reference proteome</keyword>
<gene>
    <name evidence="4" type="ORF">GTA08_BOTSDO06213</name>
    <name evidence="3" type="ORF">GTA08_BOTSDO10286</name>
</gene>
<evidence type="ECO:0000313" key="5">
    <source>
        <dbReference type="Proteomes" id="UP000572817"/>
    </source>
</evidence>
<dbReference type="InterPro" id="IPR032675">
    <property type="entry name" value="LRR_dom_sf"/>
</dbReference>
<comment type="caution">
    <text evidence="3">The sequence shown here is derived from an EMBL/GenBank/DDBJ whole genome shotgun (WGS) entry which is preliminary data.</text>
</comment>
<feature type="domain" description="F-box" evidence="2">
    <location>
        <begin position="22"/>
        <end position="50"/>
    </location>
</feature>
<dbReference type="Proteomes" id="UP000572817">
    <property type="component" value="Unassembled WGS sequence"/>
</dbReference>
<dbReference type="EMBL" id="WWBZ02000040">
    <property type="protein sequence ID" value="KAF4305110.1"/>
    <property type="molecule type" value="Genomic_DNA"/>
</dbReference>
<dbReference type="SUPFAM" id="SSF52047">
    <property type="entry name" value="RNI-like"/>
    <property type="match status" value="1"/>
</dbReference>
<dbReference type="OrthoDB" id="408631at2759"/>
<proteinExistence type="predicted"/>
<evidence type="ECO:0000256" key="1">
    <source>
        <dbReference type="SAM" id="MobiDB-lite"/>
    </source>
</evidence>
<dbReference type="InterPro" id="IPR036047">
    <property type="entry name" value="F-box-like_dom_sf"/>
</dbReference>
<dbReference type="Pfam" id="PF12937">
    <property type="entry name" value="F-box-like"/>
    <property type="match status" value="1"/>
</dbReference>
<dbReference type="InterPro" id="IPR001810">
    <property type="entry name" value="F-box_dom"/>
</dbReference>
<protein>
    <submittedName>
        <fullName evidence="3">Beta-lactamase-related protein</fullName>
    </submittedName>
</protein>
<evidence type="ECO:0000313" key="3">
    <source>
        <dbReference type="EMBL" id="KAF4301950.1"/>
    </source>
</evidence>
<dbReference type="EMBL" id="WWBZ02000073">
    <property type="protein sequence ID" value="KAF4301950.1"/>
    <property type="molecule type" value="Genomic_DNA"/>
</dbReference>
<accession>A0A8H4IIZ0</accession>
<feature type="compositionally biased region" description="Polar residues" evidence="1">
    <location>
        <begin position="546"/>
        <end position="556"/>
    </location>
</feature>